<gene>
    <name evidence="17" type="ORF">APLA_LOCUS3250</name>
</gene>
<dbReference type="PROSITE" id="PS00653">
    <property type="entry name" value="GLYCOSYL_HYDROL_F1_2"/>
    <property type="match status" value="1"/>
</dbReference>
<dbReference type="EMBL" id="CADEBD010000279">
    <property type="protein sequence ID" value="CAB3227768.1"/>
    <property type="molecule type" value="Genomic_DNA"/>
</dbReference>
<dbReference type="PANTHER" id="PTHR10353:SF36">
    <property type="entry name" value="LP05116P"/>
    <property type="match status" value="1"/>
</dbReference>
<comment type="catalytic activity">
    <reaction evidence="11">
        <text>beta-D-glucosyl-(1&lt;-&gt;1)-sphing-4-enine + H2O = sphing-4-enine + D-glucose</text>
        <dbReference type="Rhea" id="RHEA:59288"/>
        <dbReference type="ChEBI" id="CHEBI:4167"/>
        <dbReference type="ChEBI" id="CHEBI:15377"/>
        <dbReference type="ChEBI" id="CHEBI:57756"/>
        <dbReference type="ChEBI" id="CHEBI:83992"/>
    </reaction>
    <physiologicalReaction direction="left-to-right" evidence="11">
        <dbReference type="Rhea" id="RHEA:59289"/>
    </physiologicalReaction>
</comment>
<dbReference type="GO" id="GO:0008422">
    <property type="term" value="F:beta-glucosidase activity"/>
    <property type="evidence" value="ECO:0007669"/>
    <property type="project" value="UniProtKB-EC"/>
</dbReference>
<dbReference type="GO" id="GO:0004336">
    <property type="term" value="F:galactosylceramidase activity"/>
    <property type="evidence" value="ECO:0007669"/>
    <property type="project" value="UniProtKB-EC"/>
</dbReference>
<evidence type="ECO:0000256" key="14">
    <source>
        <dbReference type="ARBA" id="ARBA00079026"/>
    </source>
</evidence>
<keyword evidence="4" id="KW-0378">Hydrolase</keyword>
<dbReference type="EC" id="3.2.1.46" evidence="2"/>
<evidence type="ECO:0000256" key="6">
    <source>
        <dbReference type="ARBA" id="ARBA00033698"/>
    </source>
</evidence>
<protein>
    <recommendedName>
        <fullName evidence="13">Cytosolic beta-glucosidase</fullName>
        <ecNumber evidence="3">3.2.1.21</ecNumber>
        <ecNumber evidence="2">3.2.1.46</ecNumber>
    </recommendedName>
    <alternativeName>
        <fullName evidence="14">Cytosolic galactosylceramidase</fullName>
    </alternativeName>
    <alternativeName>
        <fullName evidence="16">Cytosolic glucosylceramidase</fullName>
    </alternativeName>
    <alternativeName>
        <fullName evidence="15">Cytosolic glycosylceramidase</fullName>
    </alternativeName>
</protein>
<proteinExistence type="inferred from homology"/>
<accession>A0A8S0Z527</accession>
<evidence type="ECO:0000256" key="5">
    <source>
        <dbReference type="ARBA" id="ARBA00023295"/>
    </source>
</evidence>
<dbReference type="GO" id="GO:0016052">
    <property type="term" value="P:carbohydrate catabolic process"/>
    <property type="evidence" value="ECO:0007669"/>
    <property type="project" value="UniProtKB-ARBA"/>
</dbReference>
<dbReference type="Proteomes" id="UP000494256">
    <property type="component" value="Unassembled WGS sequence"/>
</dbReference>
<dbReference type="InterPro" id="IPR033132">
    <property type="entry name" value="GH_1_N_CS"/>
</dbReference>
<dbReference type="PRINTS" id="PR00131">
    <property type="entry name" value="GLHYDRLASE1"/>
</dbReference>
<dbReference type="OrthoDB" id="7344143at2759"/>
<evidence type="ECO:0000256" key="2">
    <source>
        <dbReference type="ARBA" id="ARBA00012657"/>
    </source>
</evidence>
<evidence type="ECO:0000256" key="9">
    <source>
        <dbReference type="ARBA" id="ARBA00051414"/>
    </source>
</evidence>
<name>A0A8S0Z527_ARCPL</name>
<evidence type="ECO:0000256" key="13">
    <source>
        <dbReference type="ARBA" id="ARBA00068094"/>
    </source>
</evidence>
<dbReference type="InterPro" id="IPR017853">
    <property type="entry name" value="GH"/>
</dbReference>
<comment type="catalytic activity">
    <reaction evidence="6">
        <text>a beta-D-galactosyl-(1&lt;-&gt;1')-N-acylsphing-4-enine + H2O = an N-acylsphing-4-enine + D-galactose</text>
        <dbReference type="Rhea" id="RHEA:14297"/>
        <dbReference type="ChEBI" id="CHEBI:4139"/>
        <dbReference type="ChEBI" id="CHEBI:15377"/>
        <dbReference type="ChEBI" id="CHEBI:18390"/>
        <dbReference type="ChEBI" id="CHEBI:52639"/>
        <dbReference type="EC" id="3.2.1.46"/>
    </reaction>
    <physiologicalReaction direction="left-to-right" evidence="6">
        <dbReference type="Rhea" id="RHEA:14298"/>
    </physiologicalReaction>
</comment>
<evidence type="ECO:0000256" key="7">
    <source>
        <dbReference type="ARBA" id="ARBA00048813"/>
    </source>
</evidence>
<keyword evidence="5" id="KW-0326">Glycosidase</keyword>
<sequence>MFNSLYKNKIHKKILGMKYFQKESLLTVASRDVSVNHWRRFPEDFLFGCGTAAHQVEGAWHLDGKGENIWDHLTHFTIGKIKDKSNAKIAADSYHNYMRDVEIMRELGLDAYRFSLSWARILPSGFNNPVNPAGIAYYNNLIDEMLTYNITPIITLYHWDLPQKLQDLGGFVNPLIVNWFEDYARIAFMNFGNRVKHWITFNEPREICHDGYGSANKAPLLNSAAFGTYLCAKHLLLAHANAYHAYKNDFQRHQGGQCGITISVHWFEPATNQTEDVFAAELTQQAEWGLYAEPIFSAKGGFPKDFSKRVAKKSKDQGYSKSRLPEFNKQEKHWVRGSYDFFGVNHYTAWKISATEYKYYVEVPSIRHDLDVGFYQPKDWPSSASSWLKRAPNSLFNAIMDLHKRYQNVIFYITENGWSTTATHVLTDDKRIAYHRAALDNVLDLLEAGVNVKGYMAWSMIDSFEWMEGYTERFGLYHVDFNSPARTRTPRKSAFVYKHIVKNRHIDPNYEPKTKIMTIDKGYYLLT</sequence>
<comment type="similarity">
    <text evidence="12">Belongs to the glycosyl hydrolase 1 family. Klotho subfamily.</text>
</comment>
<comment type="catalytic activity">
    <reaction evidence="1">
        <text>Hydrolysis of terminal, non-reducing beta-D-glucosyl residues with release of beta-D-glucose.</text>
        <dbReference type="EC" id="3.2.1.21"/>
    </reaction>
</comment>
<dbReference type="AlphaFoldDB" id="A0A8S0Z527"/>
<evidence type="ECO:0000256" key="10">
    <source>
        <dbReference type="ARBA" id="ARBA00051666"/>
    </source>
</evidence>
<evidence type="ECO:0000256" key="15">
    <source>
        <dbReference type="ARBA" id="ARBA00081896"/>
    </source>
</evidence>
<dbReference type="PANTHER" id="PTHR10353">
    <property type="entry name" value="GLYCOSYL HYDROLASE"/>
    <property type="match status" value="1"/>
</dbReference>
<dbReference type="EC" id="3.2.1.21" evidence="3"/>
<comment type="catalytic activity">
    <reaction evidence="7">
        <text>beta-D-galactosyl-(1&lt;-&gt;1)-sphing-4-enine + H2O = sphing-4-enine + D-galactose</text>
        <dbReference type="Rhea" id="RHEA:43908"/>
        <dbReference type="ChEBI" id="CHEBI:4139"/>
        <dbReference type="ChEBI" id="CHEBI:15377"/>
        <dbReference type="ChEBI" id="CHEBI:57756"/>
        <dbReference type="ChEBI" id="CHEBI:57934"/>
    </reaction>
    <physiologicalReaction direction="left-to-right" evidence="7">
        <dbReference type="Rhea" id="RHEA:43909"/>
    </physiologicalReaction>
</comment>
<evidence type="ECO:0000256" key="1">
    <source>
        <dbReference type="ARBA" id="ARBA00000448"/>
    </source>
</evidence>
<comment type="caution">
    <text evidence="17">The sequence shown here is derived from an EMBL/GenBank/DDBJ whole genome shotgun (WGS) entry which is preliminary data.</text>
</comment>
<evidence type="ECO:0000313" key="18">
    <source>
        <dbReference type="Proteomes" id="UP000494256"/>
    </source>
</evidence>
<comment type="catalytic activity">
    <reaction evidence="10">
        <text>beta-D-glucosyl-(1&lt;-&gt;1)-N-octadecanoylsphing-4-enine + H2O = N-octadecanoylsphing-4-enine + D-glucose</text>
        <dbReference type="Rhea" id="RHEA:59284"/>
        <dbReference type="ChEBI" id="CHEBI:4167"/>
        <dbReference type="ChEBI" id="CHEBI:15377"/>
        <dbReference type="ChEBI" id="CHEBI:72961"/>
        <dbReference type="ChEBI" id="CHEBI:84719"/>
    </reaction>
    <physiologicalReaction direction="left-to-right" evidence="10">
        <dbReference type="Rhea" id="RHEA:59285"/>
    </physiologicalReaction>
</comment>
<dbReference type="FunFam" id="3.20.20.80:FF:000011">
    <property type="entry name" value="Cytosolic beta-glucosidase"/>
    <property type="match status" value="1"/>
</dbReference>
<dbReference type="Gene3D" id="3.20.20.80">
    <property type="entry name" value="Glycosidases"/>
    <property type="match status" value="1"/>
</dbReference>
<comment type="catalytic activity">
    <reaction evidence="9">
        <text>a beta-D-xylosyl-(1&lt;-&gt;1')-N-acylsphing-4-enine + cholesterol = cholesteryl 3-beta-D-xyloside + an N-acylsphing-4-enine</text>
        <dbReference type="Rhea" id="RHEA:70239"/>
        <dbReference type="ChEBI" id="CHEBI:16113"/>
        <dbReference type="ChEBI" id="CHEBI:52639"/>
        <dbReference type="ChEBI" id="CHEBI:189067"/>
        <dbReference type="ChEBI" id="CHEBI:189068"/>
    </reaction>
    <physiologicalReaction direction="left-to-right" evidence="9">
        <dbReference type="Rhea" id="RHEA:70240"/>
    </physiologicalReaction>
    <physiologicalReaction direction="right-to-left" evidence="9">
        <dbReference type="Rhea" id="RHEA:70241"/>
    </physiologicalReaction>
</comment>
<evidence type="ECO:0000256" key="4">
    <source>
        <dbReference type="ARBA" id="ARBA00022801"/>
    </source>
</evidence>
<evidence type="ECO:0000256" key="3">
    <source>
        <dbReference type="ARBA" id="ARBA00012744"/>
    </source>
</evidence>
<organism evidence="17 18">
    <name type="scientific">Arctia plantaginis</name>
    <name type="common">Wood tiger moth</name>
    <name type="synonym">Phalaena plantaginis</name>
    <dbReference type="NCBI Taxonomy" id="874455"/>
    <lineage>
        <taxon>Eukaryota</taxon>
        <taxon>Metazoa</taxon>
        <taxon>Ecdysozoa</taxon>
        <taxon>Arthropoda</taxon>
        <taxon>Hexapoda</taxon>
        <taxon>Insecta</taxon>
        <taxon>Pterygota</taxon>
        <taxon>Neoptera</taxon>
        <taxon>Endopterygota</taxon>
        <taxon>Lepidoptera</taxon>
        <taxon>Glossata</taxon>
        <taxon>Ditrysia</taxon>
        <taxon>Noctuoidea</taxon>
        <taxon>Erebidae</taxon>
        <taxon>Arctiinae</taxon>
        <taxon>Arctia</taxon>
    </lineage>
</organism>
<evidence type="ECO:0000256" key="12">
    <source>
        <dbReference type="ARBA" id="ARBA00060858"/>
    </source>
</evidence>
<evidence type="ECO:0000256" key="16">
    <source>
        <dbReference type="ARBA" id="ARBA00083229"/>
    </source>
</evidence>
<dbReference type="SUPFAM" id="SSF51445">
    <property type="entry name" value="(Trans)glycosidases"/>
    <property type="match status" value="1"/>
</dbReference>
<evidence type="ECO:0000256" key="11">
    <source>
        <dbReference type="ARBA" id="ARBA00052085"/>
    </source>
</evidence>
<dbReference type="Pfam" id="PF00232">
    <property type="entry name" value="Glyco_hydro_1"/>
    <property type="match status" value="1"/>
</dbReference>
<dbReference type="InterPro" id="IPR001360">
    <property type="entry name" value="Glyco_hydro_1"/>
</dbReference>
<reference evidence="17 18" key="1">
    <citation type="submission" date="2020-04" db="EMBL/GenBank/DDBJ databases">
        <authorList>
            <person name="Wallbank WR R."/>
            <person name="Pardo Diaz C."/>
            <person name="Kozak K."/>
            <person name="Martin S."/>
            <person name="Jiggins C."/>
            <person name="Moest M."/>
            <person name="Warren A I."/>
            <person name="Byers J.R.P. K."/>
            <person name="Montejo-Kovacevich G."/>
            <person name="Yen C E."/>
        </authorList>
    </citation>
    <scope>NUCLEOTIDE SEQUENCE [LARGE SCALE GENOMIC DNA]</scope>
</reference>
<evidence type="ECO:0000313" key="17">
    <source>
        <dbReference type="EMBL" id="CAB3227768.1"/>
    </source>
</evidence>
<comment type="catalytic activity">
    <reaction evidence="8">
        <text>beta-D-galactosyl-(1&lt;-&gt;1')-N-octadecanoylsphing-4-enine + H2O = N-octadecanoylsphing-4-enine + D-galactose</text>
        <dbReference type="Rhea" id="RHEA:59292"/>
        <dbReference type="ChEBI" id="CHEBI:4139"/>
        <dbReference type="ChEBI" id="CHEBI:15377"/>
        <dbReference type="ChEBI" id="CHEBI:72961"/>
        <dbReference type="ChEBI" id="CHEBI:84720"/>
    </reaction>
    <physiologicalReaction direction="left-to-right" evidence="8">
        <dbReference type="Rhea" id="RHEA:59293"/>
    </physiologicalReaction>
</comment>
<evidence type="ECO:0000256" key="8">
    <source>
        <dbReference type="ARBA" id="ARBA00050809"/>
    </source>
</evidence>